<dbReference type="PROSITE" id="PS50928">
    <property type="entry name" value="ABC_TM1"/>
    <property type="match status" value="1"/>
</dbReference>
<gene>
    <name evidence="9" type="ORF">AC625_12205</name>
</gene>
<comment type="similarity">
    <text evidence="7">Belongs to the binding-protein-dependent transport system permease family.</text>
</comment>
<evidence type="ECO:0000313" key="9">
    <source>
        <dbReference type="EMBL" id="KMY50169.1"/>
    </source>
</evidence>
<dbReference type="CDD" id="cd06261">
    <property type="entry name" value="TM_PBP2"/>
    <property type="match status" value="1"/>
</dbReference>
<keyword evidence="10" id="KW-1185">Reference proteome</keyword>
<keyword evidence="3" id="KW-1003">Cell membrane</keyword>
<evidence type="ECO:0000256" key="4">
    <source>
        <dbReference type="ARBA" id="ARBA00022692"/>
    </source>
</evidence>
<feature type="domain" description="ABC transmembrane type-1" evidence="8">
    <location>
        <begin position="69"/>
        <end position="258"/>
    </location>
</feature>
<dbReference type="InterPro" id="IPR035906">
    <property type="entry name" value="MetI-like_sf"/>
</dbReference>
<accession>A0A0K9GU04</accession>
<comment type="subcellular location">
    <subcellularLocation>
        <location evidence="1 7">Cell membrane</location>
        <topology evidence="1 7">Multi-pass membrane protein</topology>
    </subcellularLocation>
</comment>
<feature type="transmembrane region" description="Helical" evidence="7">
    <location>
        <begin position="68"/>
        <end position="93"/>
    </location>
</feature>
<dbReference type="InterPro" id="IPR000515">
    <property type="entry name" value="MetI-like"/>
</dbReference>
<evidence type="ECO:0000256" key="5">
    <source>
        <dbReference type="ARBA" id="ARBA00022989"/>
    </source>
</evidence>
<feature type="transmembrane region" description="Helical" evidence="7">
    <location>
        <begin position="237"/>
        <end position="258"/>
    </location>
</feature>
<evidence type="ECO:0000256" key="7">
    <source>
        <dbReference type="RuleBase" id="RU363032"/>
    </source>
</evidence>
<keyword evidence="6 7" id="KW-0472">Membrane</keyword>
<dbReference type="PATRIC" id="fig|1679170.3.peg.2776"/>
<dbReference type="PANTHER" id="PTHR43744">
    <property type="entry name" value="ABC TRANSPORTER PERMEASE PROTEIN MG189-RELATED-RELATED"/>
    <property type="match status" value="1"/>
</dbReference>
<protein>
    <submittedName>
        <fullName evidence="9">Sugar ABC transporter permease</fullName>
    </submittedName>
</protein>
<evidence type="ECO:0000256" key="2">
    <source>
        <dbReference type="ARBA" id="ARBA00022448"/>
    </source>
</evidence>
<dbReference type="RefSeq" id="WP_049681516.1">
    <property type="nucleotide sequence ID" value="NZ_LFZW01000001.1"/>
</dbReference>
<proteinExistence type="inferred from homology"/>
<evidence type="ECO:0000256" key="3">
    <source>
        <dbReference type="ARBA" id="ARBA00022475"/>
    </source>
</evidence>
<dbReference type="OrthoDB" id="9771544at2"/>
<organism evidence="9 10">
    <name type="scientific">Peribacillus loiseleuriae</name>
    <dbReference type="NCBI Taxonomy" id="1679170"/>
    <lineage>
        <taxon>Bacteria</taxon>
        <taxon>Bacillati</taxon>
        <taxon>Bacillota</taxon>
        <taxon>Bacilli</taxon>
        <taxon>Bacillales</taxon>
        <taxon>Bacillaceae</taxon>
        <taxon>Peribacillus</taxon>
    </lineage>
</organism>
<dbReference type="GO" id="GO:0005886">
    <property type="term" value="C:plasma membrane"/>
    <property type="evidence" value="ECO:0007669"/>
    <property type="project" value="UniProtKB-SubCell"/>
</dbReference>
<feature type="transmembrane region" description="Helical" evidence="7">
    <location>
        <begin position="137"/>
        <end position="154"/>
    </location>
</feature>
<sequence>MLQKVKVTSFNLLLVFFLIITVFPFVWMLVSSFKTNSEIVKIGGSFWPEHFNFSNYIKVQENFQFMTMFLNTLIIATVITACVIYTSSIIGFVLAKYKFKGRDQLFGLILGTMMIPWAVTIIPKYDMMEKFGWMDSYAALIIPSLVSGFGIYVLRQNIMSIPDEVIEAARIDGASEFYIFHRIIFPMSRNAISSVAIFQFLWVWEDYLWPYLVINTDSKQLIAVGLAMFNGQYSTDYGGLFAATAISIIPVIIVYIIFQKRFIEGIAGASVKG</sequence>
<name>A0A0K9GU04_9BACI</name>
<evidence type="ECO:0000256" key="1">
    <source>
        <dbReference type="ARBA" id="ARBA00004651"/>
    </source>
</evidence>
<reference evidence="10" key="1">
    <citation type="submission" date="2015-07" db="EMBL/GenBank/DDBJ databases">
        <title>Genome sequencing project for genomic taxonomy and phylogenomics of Bacillus-like bacteria.</title>
        <authorList>
            <person name="Liu B."/>
            <person name="Wang J."/>
            <person name="Zhu Y."/>
            <person name="Liu G."/>
            <person name="Chen Q."/>
            <person name="Chen Z."/>
            <person name="Lan J."/>
            <person name="Che J."/>
            <person name="Ge C."/>
            <person name="Shi H."/>
            <person name="Pan Z."/>
            <person name="Liu X."/>
        </authorList>
    </citation>
    <scope>NUCLEOTIDE SEQUENCE [LARGE SCALE GENOMIC DNA]</scope>
    <source>
        <strain evidence="10">FJAT-27997</strain>
    </source>
</reference>
<dbReference type="PANTHER" id="PTHR43744:SF12">
    <property type="entry name" value="ABC TRANSPORTER PERMEASE PROTEIN MG189-RELATED"/>
    <property type="match status" value="1"/>
</dbReference>
<feature type="transmembrane region" description="Helical" evidence="7">
    <location>
        <begin position="105"/>
        <end position="125"/>
    </location>
</feature>
<dbReference type="Pfam" id="PF00528">
    <property type="entry name" value="BPD_transp_1"/>
    <property type="match status" value="1"/>
</dbReference>
<comment type="caution">
    <text evidence="9">The sequence shown here is derived from an EMBL/GenBank/DDBJ whole genome shotgun (WGS) entry which is preliminary data.</text>
</comment>
<keyword evidence="5 7" id="KW-1133">Transmembrane helix</keyword>
<keyword evidence="2 7" id="KW-0813">Transport</keyword>
<dbReference type="GO" id="GO:0055085">
    <property type="term" value="P:transmembrane transport"/>
    <property type="evidence" value="ECO:0007669"/>
    <property type="project" value="InterPro"/>
</dbReference>
<feature type="transmembrane region" description="Helical" evidence="7">
    <location>
        <begin position="12"/>
        <end position="30"/>
    </location>
</feature>
<evidence type="ECO:0000313" key="10">
    <source>
        <dbReference type="Proteomes" id="UP000037146"/>
    </source>
</evidence>
<dbReference type="STRING" id="1679170.AC625_12205"/>
<dbReference type="SUPFAM" id="SSF161098">
    <property type="entry name" value="MetI-like"/>
    <property type="match status" value="1"/>
</dbReference>
<evidence type="ECO:0000259" key="8">
    <source>
        <dbReference type="PROSITE" id="PS50928"/>
    </source>
</evidence>
<evidence type="ECO:0000256" key="6">
    <source>
        <dbReference type="ARBA" id="ARBA00023136"/>
    </source>
</evidence>
<dbReference type="EMBL" id="LFZW01000001">
    <property type="protein sequence ID" value="KMY50169.1"/>
    <property type="molecule type" value="Genomic_DNA"/>
</dbReference>
<keyword evidence="4 7" id="KW-0812">Transmembrane</keyword>
<dbReference type="Proteomes" id="UP000037146">
    <property type="component" value="Unassembled WGS sequence"/>
</dbReference>
<dbReference type="AlphaFoldDB" id="A0A0K9GU04"/>
<dbReference type="Gene3D" id="1.10.3720.10">
    <property type="entry name" value="MetI-like"/>
    <property type="match status" value="1"/>
</dbReference>